<dbReference type="EMBL" id="JASCZI010273828">
    <property type="protein sequence ID" value="MED6225387.1"/>
    <property type="molecule type" value="Genomic_DNA"/>
</dbReference>
<gene>
    <name evidence="2" type="ORF">PIB30_093129</name>
</gene>
<comment type="caution">
    <text evidence="2">The sequence shown here is derived from an EMBL/GenBank/DDBJ whole genome shotgun (WGS) entry which is preliminary data.</text>
</comment>
<proteinExistence type="predicted"/>
<organism evidence="2 3">
    <name type="scientific">Stylosanthes scabra</name>
    <dbReference type="NCBI Taxonomy" id="79078"/>
    <lineage>
        <taxon>Eukaryota</taxon>
        <taxon>Viridiplantae</taxon>
        <taxon>Streptophyta</taxon>
        <taxon>Embryophyta</taxon>
        <taxon>Tracheophyta</taxon>
        <taxon>Spermatophyta</taxon>
        <taxon>Magnoliopsida</taxon>
        <taxon>eudicotyledons</taxon>
        <taxon>Gunneridae</taxon>
        <taxon>Pentapetalae</taxon>
        <taxon>rosids</taxon>
        <taxon>fabids</taxon>
        <taxon>Fabales</taxon>
        <taxon>Fabaceae</taxon>
        <taxon>Papilionoideae</taxon>
        <taxon>50 kb inversion clade</taxon>
        <taxon>dalbergioids sensu lato</taxon>
        <taxon>Dalbergieae</taxon>
        <taxon>Pterocarpus clade</taxon>
        <taxon>Stylosanthes</taxon>
    </lineage>
</organism>
<reference evidence="2 3" key="1">
    <citation type="journal article" date="2023" name="Plants (Basel)">
        <title>Bridging the Gap: Combining Genomics and Transcriptomics Approaches to Understand Stylosanthes scabra, an Orphan Legume from the Brazilian Caatinga.</title>
        <authorList>
            <person name="Ferreira-Neto J.R.C."/>
            <person name="da Silva M.D."/>
            <person name="Binneck E."/>
            <person name="de Melo N.F."/>
            <person name="da Silva R.H."/>
            <person name="de Melo A.L.T.M."/>
            <person name="Pandolfi V."/>
            <person name="Bustamante F.O."/>
            <person name="Brasileiro-Vidal A.C."/>
            <person name="Benko-Iseppon A.M."/>
        </authorList>
    </citation>
    <scope>NUCLEOTIDE SEQUENCE [LARGE SCALE GENOMIC DNA]</scope>
    <source>
        <tissue evidence="2">Leaves</tissue>
    </source>
</reference>
<feature type="region of interest" description="Disordered" evidence="1">
    <location>
        <begin position="48"/>
        <end position="74"/>
    </location>
</feature>
<keyword evidence="3" id="KW-1185">Reference proteome</keyword>
<sequence length="100" mass="10908">MISEEQSSTFAAVLQVVSIAHPSSRLLLSVNIISTVFVHNSKLPSVNAEEQLSRKTRSERPRGTTKIEDGGHDGKTARLRCDGEWWCGGATLLMEDGVGR</sequence>
<evidence type="ECO:0000256" key="1">
    <source>
        <dbReference type="SAM" id="MobiDB-lite"/>
    </source>
</evidence>
<evidence type="ECO:0000313" key="2">
    <source>
        <dbReference type="EMBL" id="MED6225387.1"/>
    </source>
</evidence>
<name>A0ABU6ZTP1_9FABA</name>
<feature type="compositionally biased region" description="Basic and acidic residues" evidence="1">
    <location>
        <begin position="51"/>
        <end position="74"/>
    </location>
</feature>
<dbReference type="Proteomes" id="UP001341840">
    <property type="component" value="Unassembled WGS sequence"/>
</dbReference>
<accession>A0ABU6ZTP1</accession>
<protein>
    <submittedName>
        <fullName evidence="2">Uncharacterized protein</fullName>
    </submittedName>
</protein>
<evidence type="ECO:0000313" key="3">
    <source>
        <dbReference type="Proteomes" id="UP001341840"/>
    </source>
</evidence>